<evidence type="ECO:0000256" key="1">
    <source>
        <dbReference type="ARBA" id="ARBA00004141"/>
    </source>
</evidence>
<dbReference type="OrthoDB" id="341353at2759"/>
<dbReference type="Proteomes" id="UP000241769">
    <property type="component" value="Unassembled WGS sequence"/>
</dbReference>
<dbReference type="PANTHER" id="PTHR13439:SF72">
    <property type="entry name" value="TLC DOMAIN-CONTAINING PROTEIN"/>
    <property type="match status" value="1"/>
</dbReference>
<evidence type="ECO:0000256" key="4">
    <source>
        <dbReference type="ARBA" id="ARBA00023136"/>
    </source>
</evidence>
<dbReference type="PANTHER" id="PTHR13439">
    <property type="entry name" value="CT120 PROTEIN"/>
    <property type="match status" value="1"/>
</dbReference>
<feature type="transmembrane region" description="Helical" evidence="5">
    <location>
        <begin position="133"/>
        <end position="153"/>
    </location>
</feature>
<sequence length="316" mass="35508">MSLGCNTCTSSTTHVVSVCLMRDFSDRRTIQFHPLTHQHSSELSGSLMTTEQVMASGYLSQIPLGFMVASAALLLALYKITSPHFSSNKQRAWILSTTVSAVMTLSSLPFIMSFLSSFGSVSQVHSYGAMDQYLLRFFQAFLISDLIIGFLSYREEVDMISGWAHHVVYLGIVEIAIHNRLTEIFCLCFIMELPTFVLGMGKIAPTMRSNHLFAITFFLTRIFFHAVLIVSYTLPHNRIITGNLPPIILGLLFCLHSFWFYGCIRGFVRRAKSSKEVEAVEKHEVSDVKDGIIAMEQKKVIQREITPTRRMPAGSS</sequence>
<gene>
    <name evidence="7" type="ORF">PROFUN_05926</name>
</gene>
<dbReference type="GO" id="GO:0016020">
    <property type="term" value="C:membrane"/>
    <property type="evidence" value="ECO:0007669"/>
    <property type="project" value="UniProtKB-SubCell"/>
</dbReference>
<feature type="transmembrane region" description="Helical" evidence="5">
    <location>
        <begin position="212"/>
        <end position="234"/>
    </location>
</feature>
<reference evidence="7 8" key="1">
    <citation type="journal article" date="2018" name="Genome Biol. Evol.">
        <title>Multiple Roots of Fruiting Body Formation in Amoebozoa.</title>
        <authorList>
            <person name="Hillmann F."/>
            <person name="Forbes G."/>
            <person name="Novohradska S."/>
            <person name="Ferling I."/>
            <person name="Riege K."/>
            <person name="Groth M."/>
            <person name="Westermann M."/>
            <person name="Marz M."/>
            <person name="Spaller T."/>
            <person name="Winckler T."/>
            <person name="Schaap P."/>
            <person name="Glockner G."/>
        </authorList>
    </citation>
    <scope>NUCLEOTIDE SEQUENCE [LARGE SCALE GENOMIC DNA]</scope>
    <source>
        <strain evidence="7 8">Jena</strain>
    </source>
</reference>
<dbReference type="InterPro" id="IPR006634">
    <property type="entry name" value="TLC-dom"/>
</dbReference>
<protein>
    <recommendedName>
        <fullName evidence="6">TLC domain-containing protein</fullName>
    </recommendedName>
</protein>
<feature type="transmembrane region" description="Helical" evidence="5">
    <location>
        <begin position="58"/>
        <end position="80"/>
    </location>
</feature>
<dbReference type="AlphaFoldDB" id="A0A2P6N7N7"/>
<proteinExistence type="predicted"/>
<comment type="subcellular location">
    <subcellularLocation>
        <location evidence="1">Membrane</location>
        <topology evidence="1">Multi-pass membrane protein</topology>
    </subcellularLocation>
</comment>
<dbReference type="InParanoid" id="A0A2P6N7N7"/>
<feature type="domain" description="TLC" evidence="6">
    <location>
        <begin position="98"/>
        <end position="262"/>
    </location>
</feature>
<dbReference type="EMBL" id="MDYQ01000165">
    <property type="protein sequence ID" value="PRP79950.1"/>
    <property type="molecule type" value="Genomic_DNA"/>
</dbReference>
<feature type="transmembrane region" description="Helical" evidence="5">
    <location>
        <begin position="246"/>
        <end position="268"/>
    </location>
</feature>
<keyword evidence="2 5" id="KW-0812">Transmembrane</keyword>
<dbReference type="STRING" id="1890364.A0A2P6N7N7"/>
<evidence type="ECO:0000256" key="3">
    <source>
        <dbReference type="ARBA" id="ARBA00022989"/>
    </source>
</evidence>
<evidence type="ECO:0000256" key="2">
    <source>
        <dbReference type="ARBA" id="ARBA00022692"/>
    </source>
</evidence>
<comment type="caution">
    <text evidence="7">The sequence shown here is derived from an EMBL/GenBank/DDBJ whole genome shotgun (WGS) entry which is preliminary data.</text>
</comment>
<dbReference type="InterPro" id="IPR050846">
    <property type="entry name" value="TLCD"/>
</dbReference>
<dbReference type="GO" id="GO:0005783">
    <property type="term" value="C:endoplasmic reticulum"/>
    <property type="evidence" value="ECO:0007669"/>
    <property type="project" value="TreeGrafter"/>
</dbReference>
<evidence type="ECO:0000259" key="6">
    <source>
        <dbReference type="Pfam" id="PF03798"/>
    </source>
</evidence>
<feature type="transmembrane region" description="Helical" evidence="5">
    <location>
        <begin position="92"/>
        <end position="113"/>
    </location>
</feature>
<evidence type="ECO:0000256" key="5">
    <source>
        <dbReference type="SAM" id="Phobius"/>
    </source>
</evidence>
<feature type="transmembrane region" description="Helical" evidence="5">
    <location>
        <begin position="184"/>
        <end position="200"/>
    </location>
</feature>
<organism evidence="7 8">
    <name type="scientific">Planoprotostelium fungivorum</name>
    <dbReference type="NCBI Taxonomy" id="1890364"/>
    <lineage>
        <taxon>Eukaryota</taxon>
        <taxon>Amoebozoa</taxon>
        <taxon>Evosea</taxon>
        <taxon>Variosea</taxon>
        <taxon>Cavosteliida</taxon>
        <taxon>Cavosteliaceae</taxon>
        <taxon>Planoprotostelium</taxon>
    </lineage>
</organism>
<name>A0A2P6N7N7_9EUKA</name>
<evidence type="ECO:0000313" key="8">
    <source>
        <dbReference type="Proteomes" id="UP000241769"/>
    </source>
</evidence>
<dbReference type="GO" id="GO:0055088">
    <property type="term" value="P:lipid homeostasis"/>
    <property type="evidence" value="ECO:0007669"/>
    <property type="project" value="TreeGrafter"/>
</dbReference>
<evidence type="ECO:0000313" key="7">
    <source>
        <dbReference type="EMBL" id="PRP79950.1"/>
    </source>
</evidence>
<keyword evidence="4 5" id="KW-0472">Membrane</keyword>
<feature type="transmembrane region" description="Helical" evidence="5">
    <location>
        <begin position="160"/>
        <end position="178"/>
    </location>
</feature>
<dbReference type="Pfam" id="PF03798">
    <property type="entry name" value="TRAM_LAG1_CLN8"/>
    <property type="match status" value="1"/>
</dbReference>
<accession>A0A2P6N7N7</accession>
<keyword evidence="3 5" id="KW-1133">Transmembrane helix</keyword>
<keyword evidence="8" id="KW-1185">Reference proteome</keyword>